<protein>
    <recommendedName>
        <fullName evidence="9">Glycosyltransferase RgtA/B/C/D-like domain-containing protein</fullName>
    </recommendedName>
</protein>
<evidence type="ECO:0000256" key="2">
    <source>
        <dbReference type="ARBA" id="ARBA00022475"/>
    </source>
</evidence>
<keyword evidence="6 8" id="KW-1133">Transmembrane helix</keyword>
<comment type="subcellular location">
    <subcellularLocation>
        <location evidence="1">Cell membrane</location>
        <topology evidence="1">Multi-pass membrane protein</topology>
    </subcellularLocation>
</comment>
<dbReference type="EMBL" id="UOGI01000224">
    <property type="protein sequence ID" value="VAX33946.1"/>
    <property type="molecule type" value="Genomic_DNA"/>
</dbReference>
<evidence type="ECO:0000256" key="1">
    <source>
        <dbReference type="ARBA" id="ARBA00004651"/>
    </source>
</evidence>
<sequence>MDTEQSDLKTAPYFLIISFFTLATPVILYSIRFLDDNRLTQWRWVFADVNAFRIFLLLIPVIIIAYGLSRVSFFDHNPVFLFLFSFIVAAVFWSEPEVIVDTSRYFTQAKHLELYGFKYFFNEWGSNIPAWTDLPLIPFLYGIILKVFGEQRVYIQAFTTLLFSLSVVLTYLIGRTLWDEDTGFCAGLLMLGVPYLFVQIPFMMVDVPTMFFLTLSIFTFLMALEYGGAGWIVSSAIAIFLVFFCKYSTWPMLSVLCIILLVYLRKDWRVPLFRSSVIALLAGLLISVVILLKFDFFLGQIKFLFSYQMPGLRRWGETFASTFLFQINPFITAAALYSLYVAFRKKDLKYMIVSYLILLVILFQIRRIRYVIPILPMLTLMASYGLRNIRARAVRKFIVFCIIGSTLVLAVSVYLPFLQKYSTVNLREAGKYLNSLDIRDVEVFTLRQKRSFVNPAVAVPILDLFTDRKLLYNYKVNKRFRRPIPAKRLEKSSLRFTWLYRNPVYYRSGLKKPGRAGAVVVISQKVGQPLPGYVRKRVRGYHLSRVFSTSTGVFRFRTIVTVYERNRGAKEG</sequence>
<dbReference type="GO" id="GO:0008610">
    <property type="term" value="P:lipid biosynthetic process"/>
    <property type="evidence" value="ECO:0007669"/>
    <property type="project" value="UniProtKB-ARBA"/>
</dbReference>
<dbReference type="PANTHER" id="PTHR33908">
    <property type="entry name" value="MANNOSYLTRANSFERASE YKCB-RELATED"/>
    <property type="match status" value="1"/>
</dbReference>
<feature type="transmembrane region" description="Helical" evidence="8">
    <location>
        <begin position="370"/>
        <end position="386"/>
    </location>
</feature>
<dbReference type="GO" id="GO:0016763">
    <property type="term" value="F:pentosyltransferase activity"/>
    <property type="evidence" value="ECO:0007669"/>
    <property type="project" value="TreeGrafter"/>
</dbReference>
<gene>
    <name evidence="10" type="ORF">MNBD_NITROSPIRAE03-1986</name>
</gene>
<evidence type="ECO:0000256" key="3">
    <source>
        <dbReference type="ARBA" id="ARBA00022676"/>
    </source>
</evidence>
<feature type="transmembrane region" description="Helical" evidence="8">
    <location>
        <begin position="318"/>
        <end position="341"/>
    </location>
</feature>
<proteinExistence type="predicted"/>
<reference evidence="10" key="1">
    <citation type="submission" date="2018-06" db="EMBL/GenBank/DDBJ databases">
        <authorList>
            <person name="Zhirakovskaya E."/>
        </authorList>
    </citation>
    <scope>NUCLEOTIDE SEQUENCE</scope>
</reference>
<keyword evidence="7 8" id="KW-0472">Membrane</keyword>
<feature type="transmembrane region" description="Helical" evidence="8">
    <location>
        <begin position="247"/>
        <end position="264"/>
    </location>
</feature>
<feature type="transmembrane region" description="Helical" evidence="8">
    <location>
        <begin position="155"/>
        <end position="174"/>
    </location>
</feature>
<keyword evidence="4" id="KW-0808">Transferase</keyword>
<dbReference type="PANTHER" id="PTHR33908:SF11">
    <property type="entry name" value="MEMBRANE PROTEIN"/>
    <property type="match status" value="1"/>
</dbReference>
<evidence type="ECO:0000313" key="10">
    <source>
        <dbReference type="EMBL" id="VAX33946.1"/>
    </source>
</evidence>
<evidence type="ECO:0000259" key="9">
    <source>
        <dbReference type="Pfam" id="PF13231"/>
    </source>
</evidence>
<dbReference type="AlphaFoldDB" id="A0A3B1CTM4"/>
<keyword evidence="2" id="KW-1003">Cell membrane</keyword>
<evidence type="ECO:0000256" key="5">
    <source>
        <dbReference type="ARBA" id="ARBA00022692"/>
    </source>
</evidence>
<organism evidence="10">
    <name type="scientific">hydrothermal vent metagenome</name>
    <dbReference type="NCBI Taxonomy" id="652676"/>
    <lineage>
        <taxon>unclassified sequences</taxon>
        <taxon>metagenomes</taxon>
        <taxon>ecological metagenomes</taxon>
    </lineage>
</organism>
<feature type="transmembrane region" description="Helical" evidence="8">
    <location>
        <begin position="217"/>
        <end position="241"/>
    </location>
</feature>
<feature type="transmembrane region" description="Helical" evidence="8">
    <location>
        <begin position="51"/>
        <end position="69"/>
    </location>
</feature>
<evidence type="ECO:0000256" key="4">
    <source>
        <dbReference type="ARBA" id="ARBA00022679"/>
    </source>
</evidence>
<keyword evidence="3" id="KW-0328">Glycosyltransferase</keyword>
<dbReference type="InterPro" id="IPR038731">
    <property type="entry name" value="RgtA/B/C-like"/>
</dbReference>
<dbReference type="InterPro" id="IPR050297">
    <property type="entry name" value="LipidA_mod_glycosyltrf_83"/>
</dbReference>
<feature type="transmembrane region" description="Helical" evidence="8">
    <location>
        <begin position="12"/>
        <end position="31"/>
    </location>
</feature>
<evidence type="ECO:0000256" key="6">
    <source>
        <dbReference type="ARBA" id="ARBA00022989"/>
    </source>
</evidence>
<feature type="transmembrane region" description="Helical" evidence="8">
    <location>
        <begin position="348"/>
        <end position="364"/>
    </location>
</feature>
<feature type="transmembrane region" description="Helical" evidence="8">
    <location>
        <begin position="76"/>
        <end position="94"/>
    </location>
</feature>
<feature type="transmembrane region" description="Helical" evidence="8">
    <location>
        <begin position="276"/>
        <end position="298"/>
    </location>
</feature>
<dbReference type="Pfam" id="PF13231">
    <property type="entry name" value="PMT_2"/>
    <property type="match status" value="1"/>
</dbReference>
<feature type="domain" description="Glycosyltransferase RgtA/B/C/D-like" evidence="9">
    <location>
        <begin position="135"/>
        <end position="289"/>
    </location>
</feature>
<keyword evidence="5 8" id="KW-0812">Transmembrane</keyword>
<evidence type="ECO:0000256" key="7">
    <source>
        <dbReference type="ARBA" id="ARBA00023136"/>
    </source>
</evidence>
<feature type="transmembrane region" description="Helical" evidence="8">
    <location>
        <begin position="186"/>
        <end position="205"/>
    </location>
</feature>
<feature type="transmembrane region" description="Helical" evidence="8">
    <location>
        <begin position="128"/>
        <end position="148"/>
    </location>
</feature>
<dbReference type="GO" id="GO:0005886">
    <property type="term" value="C:plasma membrane"/>
    <property type="evidence" value="ECO:0007669"/>
    <property type="project" value="UniProtKB-SubCell"/>
</dbReference>
<evidence type="ECO:0000256" key="8">
    <source>
        <dbReference type="SAM" id="Phobius"/>
    </source>
</evidence>
<name>A0A3B1CTM4_9ZZZZ</name>
<accession>A0A3B1CTM4</accession>
<feature type="transmembrane region" description="Helical" evidence="8">
    <location>
        <begin position="398"/>
        <end position="417"/>
    </location>
</feature>